<keyword evidence="1" id="KW-1133">Transmembrane helix</keyword>
<keyword evidence="1" id="KW-0812">Transmembrane</keyword>
<sequence length="102" mass="10857">MTTMTRPPLYVRRPFLAGLIRQLPLLAVLVAVGVGLLMVTFEHWRKGLVVVGVALVGGAVLRLLLPVRRVGFLAVRSRWVDVVLLAGTGLALAVIALAIPAA</sequence>
<keyword evidence="1" id="KW-0472">Membrane</keyword>
<dbReference type="Pfam" id="PF11222">
    <property type="entry name" value="DUF3017"/>
    <property type="match status" value="1"/>
</dbReference>
<dbReference type="EMBL" id="JACBZT010000001">
    <property type="protein sequence ID" value="NYJ04711.1"/>
    <property type="molecule type" value="Genomic_DNA"/>
</dbReference>
<proteinExistence type="predicted"/>
<feature type="transmembrane region" description="Helical" evidence="1">
    <location>
        <begin position="47"/>
        <end position="67"/>
    </location>
</feature>
<evidence type="ECO:0000313" key="2">
    <source>
        <dbReference type="EMBL" id="NYJ04711.1"/>
    </source>
</evidence>
<dbReference type="Proteomes" id="UP000541969">
    <property type="component" value="Unassembled WGS sequence"/>
</dbReference>
<feature type="transmembrane region" description="Helical" evidence="1">
    <location>
        <begin position="20"/>
        <end position="41"/>
    </location>
</feature>
<comment type="caution">
    <text evidence="2">The sequence shown here is derived from an EMBL/GenBank/DDBJ whole genome shotgun (WGS) entry which is preliminary data.</text>
</comment>
<accession>A0A853CC51</accession>
<organism evidence="2 3">
    <name type="scientific">Petropleomorpha daqingensis</name>
    <dbReference type="NCBI Taxonomy" id="2026353"/>
    <lineage>
        <taxon>Bacteria</taxon>
        <taxon>Bacillati</taxon>
        <taxon>Actinomycetota</taxon>
        <taxon>Actinomycetes</taxon>
        <taxon>Geodermatophilales</taxon>
        <taxon>Geodermatophilaceae</taxon>
        <taxon>Petropleomorpha</taxon>
    </lineage>
</organism>
<protein>
    <recommendedName>
        <fullName evidence="4">DUF3017 domain-containing protein</fullName>
    </recommendedName>
</protein>
<evidence type="ECO:0000313" key="3">
    <source>
        <dbReference type="Proteomes" id="UP000541969"/>
    </source>
</evidence>
<name>A0A853CC51_9ACTN</name>
<evidence type="ECO:0000256" key="1">
    <source>
        <dbReference type="SAM" id="Phobius"/>
    </source>
</evidence>
<gene>
    <name evidence="2" type="ORF">GGQ55_000989</name>
</gene>
<evidence type="ECO:0008006" key="4">
    <source>
        <dbReference type="Google" id="ProtNLM"/>
    </source>
</evidence>
<reference evidence="2 3" key="1">
    <citation type="submission" date="2020-07" db="EMBL/GenBank/DDBJ databases">
        <title>Sequencing the genomes of 1000 actinobacteria strains.</title>
        <authorList>
            <person name="Klenk H.-P."/>
        </authorList>
    </citation>
    <scope>NUCLEOTIDE SEQUENCE [LARGE SCALE GENOMIC DNA]</scope>
    <source>
        <strain evidence="2 3">DSM 104001</strain>
    </source>
</reference>
<dbReference type="InterPro" id="IPR021385">
    <property type="entry name" value="DUF3017"/>
</dbReference>
<feature type="transmembrane region" description="Helical" evidence="1">
    <location>
        <begin position="79"/>
        <end position="99"/>
    </location>
</feature>
<dbReference type="AlphaFoldDB" id="A0A853CC51"/>
<keyword evidence="3" id="KW-1185">Reference proteome</keyword>